<protein>
    <submittedName>
        <fullName evidence="3">Sugar kinase</fullName>
    </submittedName>
</protein>
<keyword evidence="2" id="KW-0119">Carbohydrate metabolism</keyword>
<dbReference type="RefSeq" id="WP_089074512.1">
    <property type="nucleotide sequence ID" value="NZ_CBCSAM010000008.1"/>
</dbReference>
<organism evidence="3 4">
    <name type="scientific">Paraphotobacterium marinum</name>
    <dbReference type="NCBI Taxonomy" id="1755811"/>
    <lineage>
        <taxon>Bacteria</taxon>
        <taxon>Pseudomonadati</taxon>
        <taxon>Pseudomonadota</taxon>
        <taxon>Gammaproteobacteria</taxon>
        <taxon>Vibrionales</taxon>
        <taxon>Vibrionaceae</taxon>
        <taxon>Paraphotobacterium</taxon>
    </lineage>
</organism>
<keyword evidence="4" id="KW-1185">Reference proteome</keyword>
<dbReference type="PROSITE" id="PS01125">
    <property type="entry name" value="ROK"/>
    <property type="match status" value="1"/>
</dbReference>
<evidence type="ECO:0000256" key="1">
    <source>
        <dbReference type="ARBA" id="ARBA00006479"/>
    </source>
</evidence>
<dbReference type="InterPro" id="IPR049874">
    <property type="entry name" value="ROK_cs"/>
</dbReference>
<dbReference type="SUPFAM" id="SSF53067">
    <property type="entry name" value="Actin-like ATPase domain"/>
    <property type="match status" value="1"/>
</dbReference>
<keyword evidence="3" id="KW-0418">Kinase</keyword>
<keyword evidence="3" id="KW-0808">Transferase</keyword>
<dbReference type="EMBL" id="CP022356">
    <property type="protein sequence ID" value="ASK79604.1"/>
    <property type="molecule type" value="Genomic_DNA"/>
</dbReference>
<accession>A0A220VGT8</accession>
<dbReference type="InterPro" id="IPR000600">
    <property type="entry name" value="ROK"/>
</dbReference>
<sequence length="305" mass="33080">MDNYCWGIDLGGTKIECAIIDKITNECVLRKRTPTETSRGYDVILSNIKSLIDTCAQEIGYYPKIIGFGTPGALDPASGTMKNCNTTCLNGKPLDQDLRNILNCEIKLANDANCFALAEANMGAVPEVDPKAQVVFGVILGTGVGGGVVVDGKIVHGKHGIGGEWGHNVFLPDHDVQCYCGKYGCLEQIIAGPSLERYYFSLTDKKLKLKDIIDSYRSDTFDEAANLTVNRLLDYFSLSLSYVLNLLDPDVVVIGGGVGNVDEIYSDLLYEKLEKLIFNEHVNTKIIKPSLGDSAGVFGAALLIK</sequence>
<dbReference type="AlphaFoldDB" id="A0A220VGT8"/>
<dbReference type="Pfam" id="PF00480">
    <property type="entry name" value="ROK"/>
    <property type="match status" value="1"/>
</dbReference>
<dbReference type="Proteomes" id="UP000242175">
    <property type="component" value="Chromosome small"/>
</dbReference>
<reference evidence="3 4" key="1">
    <citation type="journal article" date="2016" name="Int. J. Syst. Evol. Microbiol.">
        <title>Paraphotobacterium marinum gen. nov., sp. nov., a member of the family Vibrionaceae, isolated from surface seawater.</title>
        <authorList>
            <person name="Huang Z."/>
            <person name="Dong C."/>
            <person name="Shao Z."/>
        </authorList>
    </citation>
    <scope>NUCLEOTIDE SEQUENCE [LARGE SCALE GENOMIC DNA]</scope>
    <source>
        <strain evidence="3 4">NSCS20N07D</strain>
    </source>
</reference>
<comment type="similarity">
    <text evidence="1">Belongs to the ROK (NagC/XylR) family.</text>
</comment>
<evidence type="ECO:0000313" key="4">
    <source>
        <dbReference type="Proteomes" id="UP000242175"/>
    </source>
</evidence>
<dbReference type="GO" id="GO:0016301">
    <property type="term" value="F:kinase activity"/>
    <property type="evidence" value="ECO:0007669"/>
    <property type="project" value="UniProtKB-KW"/>
</dbReference>
<dbReference type="KEGG" id="pmai:CF386_11155"/>
<gene>
    <name evidence="3" type="ORF">CF386_11155</name>
</gene>
<dbReference type="Gene3D" id="3.30.420.40">
    <property type="match status" value="2"/>
</dbReference>
<evidence type="ECO:0000256" key="2">
    <source>
        <dbReference type="ARBA" id="ARBA00023277"/>
    </source>
</evidence>
<name>A0A220VGT8_9GAMM</name>
<dbReference type="PANTHER" id="PTHR18964">
    <property type="entry name" value="ROK (REPRESSOR, ORF, KINASE) FAMILY"/>
    <property type="match status" value="1"/>
</dbReference>
<dbReference type="InterPro" id="IPR043129">
    <property type="entry name" value="ATPase_NBD"/>
</dbReference>
<evidence type="ECO:0000313" key="3">
    <source>
        <dbReference type="EMBL" id="ASK79604.1"/>
    </source>
</evidence>
<proteinExistence type="inferred from homology"/>
<dbReference type="PANTHER" id="PTHR18964:SF149">
    <property type="entry name" value="BIFUNCTIONAL UDP-N-ACETYLGLUCOSAMINE 2-EPIMERASE_N-ACETYLMANNOSAMINE KINASE"/>
    <property type="match status" value="1"/>
</dbReference>
<dbReference type="OrthoDB" id="9810372at2"/>